<sequence length="93" mass="10389">MSEEQPRQRVEKVTLDVTAGRVQEWDWIDIGGRPERVGSVTVLHNGRRFRFVQGGTLTLGTRRIVRVTRMVRRDAPDPTPTPAPTPAPEGDGT</sequence>
<gene>
    <name evidence="2" type="ORF">GCM10009757_42950</name>
</gene>
<name>A0ABP5GYC0_9ACTN</name>
<organism evidence="2 3">
    <name type="scientific">Streptomyces cheonanensis</name>
    <dbReference type="NCBI Taxonomy" id="312720"/>
    <lineage>
        <taxon>Bacteria</taxon>
        <taxon>Bacillati</taxon>
        <taxon>Actinomycetota</taxon>
        <taxon>Actinomycetes</taxon>
        <taxon>Kitasatosporales</taxon>
        <taxon>Streptomycetaceae</taxon>
        <taxon>Streptomyces</taxon>
    </lineage>
</organism>
<evidence type="ECO:0000313" key="3">
    <source>
        <dbReference type="Proteomes" id="UP001403094"/>
    </source>
</evidence>
<comment type="caution">
    <text evidence="2">The sequence shown here is derived from an EMBL/GenBank/DDBJ whole genome shotgun (WGS) entry which is preliminary data.</text>
</comment>
<dbReference type="RefSeq" id="WP_346071417.1">
    <property type="nucleotide sequence ID" value="NZ_BAAANQ010000010.1"/>
</dbReference>
<feature type="region of interest" description="Disordered" evidence="1">
    <location>
        <begin position="72"/>
        <end position="93"/>
    </location>
</feature>
<accession>A0ABP5GYC0</accession>
<keyword evidence="3" id="KW-1185">Reference proteome</keyword>
<evidence type="ECO:0000256" key="1">
    <source>
        <dbReference type="SAM" id="MobiDB-lite"/>
    </source>
</evidence>
<dbReference type="EMBL" id="BAAANQ010000010">
    <property type="protein sequence ID" value="GAA2060521.1"/>
    <property type="molecule type" value="Genomic_DNA"/>
</dbReference>
<proteinExistence type="predicted"/>
<reference evidence="3" key="1">
    <citation type="journal article" date="2019" name="Int. J. Syst. Evol. Microbiol.">
        <title>The Global Catalogue of Microorganisms (GCM) 10K type strain sequencing project: providing services to taxonomists for standard genome sequencing and annotation.</title>
        <authorList>
            <consortium name="The Broad Institute Genomics Platform"/>
            <consortium name="The Broad Institute Genome Sequencing Center for Infectious Disease"/>
            <person name="Wu L."/>
            <person name="Ma J."/>
        </authorList>
    </citation>
    <scope>NUCLEOTIDE SEQUENCE [LARGE SCALE GENOMIC DNA]</scope>
    <source>
        <strain evidence="3">JCM 14549</strain>
    </source>
</reference>
<feature type="compositionally biased region" description="Pro residues" evidence="1">
    <location>
        <begin position="77"/>
        <end position="87"/>
    </location>
</feature>
<dbReference type="Proteomes" id="UP001403094">
    <property type="component" value="Unassembled WGS sequence"/>
</dbReference>
<protein>
    <submittedName>
        <fullName evidence="2">Uncharacterized protein</fullName>
    </submittedName>
</protein>
<evidence type="ECO:0000313" key="2">
    <source>
        <dbReference type="EMBL" id="GAA2060521.1"/>
    </source>
</evidence>